<dbReference type="EMBL" id="SIHO01000003">
    <property type="protein sequence ID" value="TFU01068.1"/>
    <property type="molecule type" value="Genomic_DNA"/>
</dbReference>
<feature type="transmembrane region" description="Helical" evidence="1">
    <location>
        <begin position="7"/>
        <end position="27"/>
    </location>
</feature>
<evidence type="ECO:0008006" key="4">
    <source>
        <dbReference type="Google" id="ProtNLM"/>
    </source>
</evidence>
<dbReference type="PROSITE" id="PS51257">
    <property type="entry name" value="PROKAR_LIPOPROTEIN"/>
    <property type="match status" value="1"/>
</dbReference>
<sequence>MHKAPKWYWWASGAALLWALAGCYAYYSQVSMTADDLAKLSQAQRDIWMLMPKWVIGAYAVAVWSALAGAVGLLLRRRWALLLFFISLIGIAVQFGWTFMATPLLAVMGLSAAAFPLFIFVAGIAMLLLSRHATRRGWLS</sequence>
<keyword evidence="3" id="KW-1185">Reference proteome</keyword>
<keyword evidence="1" id="KW-0812">Transmembrane</keyword>
<feature type="transmembrane region" description="Helical" evidence="1">
    <location>
        <begin position="105"/>
        <end position="129"/>
    </location>
</feature>
<dbReference type="AlphaFoldDB" id="A0A4Y9EK70"/>
<name>A0A4Y9EK70_9SPHN</name>
<dbReference type="Proteomes" id="UP000297737">
    <property type="component" value="Unassembled WGS sequence"/>
</dbReference>
<evidence type="ECO:0000256" key="1">
    <source>
        <dbReference type="SAM" id="Phobius"/>
    </source>
</evidence>
<dbReference type="RefSeq" id="WP_135246572.1">
    <property type="nucleotide sequence ID" value="NZ_SIHO01000003.1"/>
</dbReference>
<reference evidence="2 3" key="1">
    <citation type="submission" date="2019-02" db="EMBL/GenBank/DDBJ databases">
        <title>Polymorphobacter sp. isolated from the lake at the Tibet of China.</title>
        <authorList>
            <person name="Li A."/>
        </authorList>
    </citation>
    <scope>NUCLEOTIDE SEQUENCE [LARGE SCALE GENOMIC DNA]</scope>
    <source>
        <strain evidence="2 3">DJ1R-1</strain>
    </source>
</reference>
<comment type="caution">
    <text evidence="2">The sequence shown here is derived from an EMBL/GenBank/DDBJ whole genome shotgun (WGS) entry which is preliminary data.</text>
</comment>
<protein>
    <recommendedName>
        <fullName evidence="4">Sugar transporter</fullName>
    </recommendedName>
</protein>
<feature type="transmembrane region" description="Helical" evidence="1">
    <location>
        <begin position="47"/>
        <end position="67"/>
    </location>
</feature>
<dbReference type="OrthoDB" id="7507670at2"/>
<feature type="transmembrane region" description="Helical" evidence="1">
    <location>
        <begin position="79"/>
        <end position="99"/>
    </location>
</feature>
<accession>A0A4Y9EK70</accession>
<keyword evidence="1" id="KW-0472">Membrane</keyword>
<keyword evidence="1" id="KW-1133">Transmembrane helix</keyword>
<proteinExistence type="predicted"/>
<gene>
    <name evidence="2" type="ORF">EUV02_12180</name>
</gene>
<organism evidence="2 3">
    <name type="scientific">Glacieibacterium arshaanense</name>
    <dbReference type="NCBI Taxonomy" id="2511025"/>
    <lineage>
        <taxon>Bacteria</taxon>
        <taxon>Pseudomonadati</taxon>
        <taxon>Pseudomonadota</taxon>
        <taxon>Alphaproteobacteria</taxon>
        <taxon>Sphingomonadales</taxon>
        <taxon>Sphingosinicellaceae</taxon>
        <taxon>Glacieibacterium</taxon>
    </lineage>
</organism>
<evidence type="ECO:0000313" key="3">
    <source>
        <dbReference type="Proteomes" id="UP000297737"/>
    </source>
</evidence>
<evidence type="ECO:0000313" key="2">
    <source>
        <dbReference type="EMBL" id="TFU01068.1"/>
    </source>
</evidence>